<protein>
    <submittedName>
        <fullName evidence="1">Uncharacterized protein</fullName>
    </submittedName>
</protein>
<dbReference type="Proteomes" id="UP000179157">
    <property type="component" value="Unassembled WGS sequence"/>
</dbReference>
<evidence type="ECO:0000313" key="2">
    <source>
        <dbReference type="Proteomes" id="UP000179157"/>
    </source>
</evidence>
<sequence>MTTQTENIRVRVTRLMHEVYDRGERLMVIHLSRKEEEELGALGIDDLGHVMLEKVRQNGVRAAFSAGTFIGIPIVWDAPEFKVETAPK</sequence>
<evidence type="ECO:0000313" key="1">
    <source>
        <dbReference type="EMBL" id="OGF52939.1"/>
    </source>
</evidence>
<organism evidence="1 2">
    <name type="scientific">Fraserbacteria sp. (strain RBG_16_55_9)</name>
    <dbReference type="NCBI Taxonomy" id="1817864"/>
    <lineage>
        <taxon>Bacteria</taxon>
        <taxon>Candidatus Fraseribacteriota</taxon>
    </lineage>
</organism>
<comment type="caution">
    <text evidence="1">The sequence shown here is derived from an EMBL/GenBank/DDBJ whole genome shotgun (WGS) entry which is preliminary data.</text>
</comment>
<reference evidence="1 2" key="1">
    <citation type="journal article" date="2016" name="Nat. Commun.">
        <title>Thousands of microbial genomes shed light on interconnected biogeochemical processes in an aquifer system.</title>
        <authorList>
            <person name="Anantharaman K."/>
            <person name="Brown C.T."/>
            <person name="Hug L.A."/>
            <person name="Sharon I."/>
            <person name="Castelle C.J."/>
            <person name="Probst A.J."/>
            <person name="Thomas B.C."/>
            <person name="Singh A."/>
            <person name="Wilkins M.J."/>
            <person name="Karaoz U."/>
            <person name="Brodie E.L."/>
            <person name="Williams K.H."/>
            <person name="Hubbard S.S."/>
            <person name="Banfield J.F."/>
        </authorList>
    </citation>
    <scope>NUCLEOTIDE SEQUENCE [LARGE SCALE GENOMIC DNA]</scope>
    <source>
        <strain evidence="2">RBG_16_55_9</strain>
    </source>
</reference>
<accession>A0A1F5UP92</accession>
<proteinExistence type="predicted"/>
<name>A0A1F5UP92_FRAXR</name>
<dbReference type="AlphaFoldDB" id="A0A1F5UP92"/>
<dbReference type="EMBL" id="MFGX01000123">
    <property type="protein sequence ID" value="OGF52939.1"/>
    <property type="molecule type" value="Genomic_DNA"/>
</dbReference>
<gene>
    <name evidence="1" type="ORF">A2Z21_01950</name>
</gene>